<organism evidence="2 3">
    <name type="scientific">Blastococcus aggregatus</name>
    <dbReference type="NCBI Taxonomy" id="38502"/>
    <lineage>
        <taxon>Bacteria</taxon>
        <taxon>Bacillati</taxon>
        <taxon>Actinomycetota</taxon>
        <taxon>Actinomycetes</taxon>
        <taxon>Geodermatophilales</taxon>
        <taxon>Geodermatophilaceae</taxon>
        <taxon>Blastococcus</taxon>
    </lineage>
</organism>
<evidence type="ECO:0000313" key="3">
    <source>
        <dbReference type="Proteomes" id="UP000219435"/>
    </source>
</evidence>
<reference evidence="3" key="1">
    <citation type="submission" date="2017-08" db="EMBL/GenBank/DDBJ databases">
        <authorList>
            <person name="Varghese N."/>
            <person name="Submissions S."/>
        </authorList>
    </citation>
    <scope>NUCLEOTIDE SEQUENCE [LARGE SCALE GENOMIC DNA]</scope>
    <source>
        <strain evidence="3">DSM 4725</strain>
    </source>
</reference>
<dbReference type="InterPro" id="IPR021391">
    <property type="entry name" value="DUF3027"/>
</dbReference>
<dbReference type="Proteomes" id="UP000219435">
    <property type="component" value="Unassembled WGS sequence"/>
</dbReference>
<evidence type="ECO:0000313" key="2">
    <source>
        <dbReference type="EMBL" id="SOC47328.1"/>
    </source>
</evidence>
<evidence type="ECO:0008006" key="4">
    <source>
        <dbReference type="Google" id="ProtNLM"/>
    </source>
</evidence>
<dbReference type="AlphaFoldDB" id="A0A285V133"/>
<feature type="region of interest" description="Disordered" evidence="1">
    <location>
        <begin position="133"/>
        <end position="159"/>
    </location>
</feature>
<accession>A0A285V133</accession>
<dbReference type="EMBL" id="OBQI01000001">
    <property type="protein sequence ID" value="SOC47328.1"/>
    <property type="molecule type" value="Genomic_DNA"/>
</dbReference>
<evidence type="ECO:0000256" key="1">
    <source>
        <dbReference type="SAM" id="MobiDB-lite"/>
    </source>
</evidence>
<dbReference type="Pfam" id="PF11228">
    <property type="entry name" value="DUF3027"/>
    <property type="match status" value="1"/>
</dbReference>
<proteinExistence type="predicted"/>
<name>A0A285V133_9ACTN</name>
<protein>
    <recommendedName>
        <fullName evidence="4">DUF3027 domain-containing protein</fullName>
    </recommendedName>
</protein>
<sequence>MMACVSDPFSSRPASSLPASLTEAAAVEQARAAAAETAGDADLVGEHLGIEPEIAVPETDEVGPEALGATATHTFASRQAGYVGWHWAVTVATVPGDDSVTVDEVVLLPGEQALLAPAWVPWHERLRPGDLSVGDVLPSTEDDPRLVPSYTADDDSAEDPEGRVVAFELGMGRERVMSAEGRADAVTRWGDGDFGPASAMARSAPGPCVTCGFWLPLAGSLRQRVGACGNAYAPADGRVVTADYGCGAHSQATLVAADRSEVVHTARYDTGGYDLL</sequence>
<gene>
    <name evidence="2" type="ORF">SAMN05660748_0755</name>
</gene>
<keyword evidence="3" id="KW-1185">Reference proteome</keyword>